<keyword evidence="12 14" id="KW-1015">Disulfide bond</keyword>
<evidence type="ECO:0000256" key="15">
    <source>
        <dbReference type="SAM" id="MobiDB-lite"/>
    </source>
</evidence>
<dbReference type="GO" id="GO:0035805">
    <property type="term" value="C:egg coat"/>
    <property type="evidence" value="ECO:0007669"/>
    <property type="project" value="UniProtKB-SubCell"/>
</dbReference>
<keyword evidence="6 14" id="KW-0272">Extracellular matrix</keyword>
<dbReference type="GO" id="GO:0035803">
    <property type="term" value="P:egg coat formation"/>
    <property type="evidence" value="ECO:0007669"/>
    <property type="project" value="UniProtKB-UniRule"/>
</dbReference>
<sequence length="546" mass="60537">MERLYAVVIFAVLLTELHAVAPAFPSKRQAWAPRPQPSGGEVPTQGREAGADEERGQINSVAVSCSPDSLEIVIQADLFGVGAPVRSSDVRLGVDNDDERCRATESSSEEHRITVGLLDCGTKHWMTQDSLVYTNLLIYSPEPPTGGVVRMEEAVIPIECHYNRKYSLSSPALSPTWVPFVSTVAAVEKLYFDLRIMTPDWVYKRGSNVFFLGEDINIEASVRRGHHTGLRVFLSTCVATLTPDEHSLPRFVFIEDGCLLDSQLPHSRSQFLSRVQDDKLHLVLDAFRFHNADRAELYITCHVTAVPVHDADAPNKACTFVNGRWRSADGNDYLCGHCQTQNEEGPVKDKVSSQFRPRGFGGPEIPEHLWRSGQKTEQVSEIDKAKVGPILVLPTEQTTEPELDPHTYGSVWRSGLNQKTGLTDYEVESEGLIANVTGFVPDEFLSSEEIPEENVTETERDFPPNETINGLDYADGNNTLKEATNDLEFSEKLAPQVVHVQENETTPAPGDILTTPVYNITISVYNITTSVNDTDSDRSDANDPKR</sequence>
<dbReference type="InterPro" id="IPR001507">
    <property type="entry name" value="ZP_dom"/>
</dbReference>
<dbReference type="PRINTS" id="PR00023">
    <property type="entry name" value="ZPELLUCIDA"/>
</dbReference>
<dbReference type="Pfam" id="PF23344">
    <property type="entry name" value="ZP-N"/>
    <property type="match status" value="1"/>
</dbReference>
<dbReference type="PANTHER" id="PTHR11576">
    <property type="entry name" value="ZONA PELLUCIDA SPERM-BINDING PROTEIN 3"/>
    <property type="match status" value="1"/>
</dbReference>
<evidence type="ECO:0000313" key="17">
    <source>
        <dbReference type="Ensembl" id="ENSNMLP00000030263.1"/>
    </source>
</evidence>
<comment type="subcellular location">
    <subcellularLocation>
        <location evidence="1">Secreted</location>
        <location evidence="1">Extracellular space</location>
        <location evidence="1">Extracellular matrix</location>
    </subcellularLocation>
    <subcellularLocation>
        <location evidence="14">Zona pellucida</location>
    </subcellularLocation>
    <subcellularLocation>
        <location evidence="14">Cell membrane</location>
        <topology evidence="14">Single-pass type I membrane protein</topology>
    </subcellularLocation>
</comment>
<feature type="signal peptide" evidence="14">
    <location>
        <begin position="1"/>
        <end position="19"/>
    </location>
</feature>
<accession>A0A8C6U2K2</accession>
<evidence type="ECO:0000256" key="12">
    <source>
        <dbReference type="ARBA" id="ARBA00023157"/>
    </source>
</evidence>
<dbReference type="GO" id="GO:2000344">
    <property type="term" value="P:positive regulation of acrosome reaction"/>
    <property type="evidence" value="ECO:0007669"/>
    <property type="project" value="UniProtKB-UniRule"/>
</dbReference>
<evidence type="ECO:0000256" key="9">
    <source>
        <dbReference type="ARBA" id="ARBA00022729"/>
    </source>
</evidence>
<dbReference type="InterPro" id="IPR042235">
    <property type="entry name" value="ZP-C_dom"/>
</dbReference>
<evidence type="ECO:0000256" key="7">
    <source>
        <dbReference type="ARBA" id="ARBA00022685"/>
    </source>
</evidence>
<feature type="chain" id="PRO_5034665925" description="Zona pellucida sperm-binding protein 3" evidence="14">
    <location>
        <begin position="20"/>
        <end position="546"/>
    </location>
</feature>
<dbReference type="SMART" id="SM00241">
    <property type="entry name" value="ZP"/>
    <property type="match status" value="1"/>
</dbReference>
<comment type="domain">
    <text evidence="14">The ZP domain is involved in the polymerization of the ZP proteins to form the zona pellucida.</text>
</comment>
<dbReference type="GO" id="GO:0007339">
    <property type="term" value="P:binding of sperm to zona pellucida"/>
    <property type="evidence" value="ECO:0007669"/>
    <property type="project" value="UniProtKB-UniRule"/>
</dbReference>
<keyword evidence="5 14" id="KW-0964">Secreted</keyword>
<keyword evidence="13" id="KW-0325">Glycoprotein</keyword>
<dbReference type="InterPro" id="IPR055356">
    <property type="entry name" value="ZP-N"/>
</dbReference>
<dbReference type="FunFam" id="2.60.40.4100:FF:000002">
    <property type="entry name" value="Zona pellucida sperm-binding protein 3"/>
    <property type="match status" value="1"/>
</dbReference>
<feature type="domain" description="ZP" evidence="16">
    <location>
        <begin position="64"/>
        <end position="325"/>
    </location>
</feature>
<keyword evidence="8" id="KW-0812">Transmembrane</keyword>
<keyword evidence="9 14" id="KW-0732">Signal</keyword>
<evidence type="ECO:0000256" key="11">
    <source>
        <dbReference type="ARBA" id="ARBA00023136"/>
    </source>
</evidence>
<evidence type="ECO:0000313" key="18">
    <source>
        <dbReference type="Proteomes" id="UP000694523"/>
    </source>
</evidence>
<evidence type="ECO:0000256" key="13">
    <source>
        <dbReference type="ARBA" id="ARBA00023180"/>
    </source>
</evidence>
<reference evidence="17" key="1">
    <citation type="submission" date="2025-08" db="UniProtKB">
        <authorList>
            <consortium name="Ensembl"/>
        </authorList>
    </citation>
    <scope>IDENTIFICATION</scope>
</reference>
<dbReference type="InterPro" id="IPR048290">
    <property type="entry name" value="ZP_chr"/>
</dbReference>
<keyword evidence="11" id="KW-0472">Membrane</keyword>
<dbReference type="GO" id="GO:0035804">
    <property type="term" value="F:structural constituent of egg coat"/>
    <property type="evidence" value="ECO:0007669"/>
    <property type="project" value="UniProtKB-UniRule"/>
</dbReference>
<dbReference type="Ensembl" id="ENSNMLT00000033745.1">
    <property type="protein sequence ID" value="ENSNMLP00000030263.1"/>
    <property type="gene ID" value="ENSNMLG00000019091.1"/>
</dbReference>
<dbReference type="Gene3D" id="2.60.40.4100">
    <property type="entry name" value="Zona pellucida, ZP-C domain"/>
    <property type="match status" value="1"/>
</dbReference>
<keyword evidence="7 14" id="KW-0165">Cleavage on pair of basic residues</keyword>
<dbReference type="Pfam" id="PF00100">
    <property type="entry name" value="Zona_pellucida"/>
    <property type="match status" value="1"/>
</dbReference>
<keyword evidence="4 14" id="KW-1003">Cell membrane</keyword>
<name>A0A8C6U2K2_9GOBI</name>
<evidence type="ECO:0000256" key="2">
    <source>
        <dbReference type="ARBA" id="ARBA00006735"/>
    </source>
</evidence>
<dbReference type="PANTHER" id="PTHR11576:SF2">
    <property type="entry name" value="ZONA PELLUCIDA SPERM-BINDING PROTEIN 3"/>
    <property type="match status" value="1"/>
</dbReference>
<evidence type="ECO:0000256" key="6">
    <source>
        <dbReference type="ARBA" id="ARBA00022530"/>
    </source>
</evidence>
<dbReference type="GO" id="GO:0032190">
    <property type="term" value="F:acrosin binding"/>
    <property type="evidence" value="ECO:0007669"/>
    <property type="project" value="TreeGrafter"/>
</dbReference>
<evidence type="ECO:0000256" key="5">
    <source>
        <dbReference type="ARBA" id="ARBA00022525"/>
    </source>
</evidence>
<keyword evidence="18" id="KW-1185">Reference proteome</keyword>
<comment type="function">
    <text evidence="14">Component of the zona pellucida, an extracellular matrix surrounding oocytes which mediates sperm binding, induction of the acrosome reaction and prevents post-fertilization polyspermy. The zona pellucida is composed of 3 to 4 glycoproteins, ZP1, ZP2, ZP3, and ZP4. ZP3 is essential for sperm binding and zona matrix formation.</text>
</comment>
<evidence type="ECO:0000259" key="16">
    <source>
        <dbReference type="PROSITE" id="PS51034"/>
    </source>
</evidence>
<feature type="region of interest" description="Disordered" evidence="15">
    <location>
        <begin position="28"/>
        <end position="55"/>
    </location>
</feature>
<evidence type="ECO:0000256" key="14">
    <source>
        <dbReference type="RuleBase" id="RU367066"/>
    </source>
</evidence>
<dbReference type="AlphaFoldDB" id="A0A8C6U2K2"/>
<evidence type="ECO:0000256" key="10">
    <source>
        <dbReference type="ARBA" id="ARBA00022989"/>
    </source>
</evidence>
<protein>
    <recommendedName>
        <fullName evidence="3 14">Zona pellucida sperm-binding protein 3</fullName>
    </recommendedName>
</protein>
<comment type="similarity">
    <text evidence="2 14">Belongs to the ZP domain family. ZPC subfamily.</text>
</comment>
<dbReference type="PROSITE" id="PS51034">
    <property type="entry name" value="ZP_2"/>
    <property type="match status" value="1"/>
</dbReference>
<proteinExistence type="inferred from homology"/>
<dbReference type="Proteomes" id="UP000694523">
    <property type="component" value="Unplaced"/>
</dbReference>
<reference evidence="17" key="2">
    <citation type="submission" date="2025-09" db="UniProtKB">
        <authorList>
            <consortium name="Ensembl"/>
        </authorList>
    </citation>
    <scope>IDENTIFICATION</scope>
</reference>
<evidence type="ECO:0000256" key="8">
    <source>
        <dbReference type="ARBA" id="ARBA00022692"/>
    </source>
</evidence>
<dbReference type="FunFam" id="2.60.40.3210:FF:000001">
    <property type="entry name" value="Zona pellucida sperm-binding protein 3"/>
    <property type="match status" value="1"/>
</dbReference>
<evidence type="ECO:0000256" key="4">
    <source>
        <dbReference type="ARBA" id="ARBA00022475"/>
    </source>
</evidence>
<dbReference type="GO" id="GO:0005886">
    <property type="term" value="C:plasma membrane"/>
    <property type="evidence" value="ECO:0007669"/>
    <property type="project" value="UniProtKB-SubCell"/>
</dbReference>
<comment type="PTM">
    <text evidence="14">Proteolytically cleaved before the transmembrane segment to yield the secreted ectodomain incorporated in the zona pellucida.</text>
</comment>
<dbReference type="Gene3D" id="2.60.40.3210">
    <property type="entry name" value="Zona pellucida, ZP-N domain"/>
    <property type="match status" value="1"/>
</dbReference>
<evidence type="ECO:0000256" key="1">
    <source>
        <dbReference type="ARBA" id="ARBA00004498"/>
    </source>
</evidence>
<evidence type="ECO:0000256" key="3">
    <source>
        <dbReference type="ARBA" id="ARBA00017980"/>
    </source>
</evidence>
<organism evidence="17 18">
    <name type="scientific">Neogobius melanostomus</name>
    <name type="common">round goby</name>
    <dbReference type="NCBI Taxonomy" id="47308"/>
    <lineage>
        <taxon>Eukaryota</taxon>
        <taxon>Metazoa</taxon>
        <taxon>Chordata</taxon>
        <taxon>Craniata</taxon>
        <taxon>Vertebrata</taxon>
        <taxon>Euteleostomi</taxon>
        <taxon>Actinopterygii</taxon>
        <taxon>Neopterygii</taxon>
        <taxon>Teleostei</taxon>
        <taxon>Neoteleostei</taxon>
        <taxon>Acanthomorphata</taxon>
        <taxon>Gobiaria</taxon>
        <taxon>Gobiiformes</taxon>
        <taxon>Gobioidei</taxon>
        <taxon>Gobiidae</taxon>
        <taxon>Benthophilinae</taxon>
        <taxon>Neogobiini</taxon>
        <taxon>Neogobius</taxon>
    </lineage>
</organism>
<keyword evidence="10" id="KW-1133">Transmembrane helix</keyword>
<dbReference type="InterPro" id="IPR055355">
    <property type="entry name" value="ZP-C"/>
</dbReference>